<proteinExistence type="inferred from homology"/>
<organism evidence="5 6">
    <name type="scientific">Halalkalibacter wakoensis JCM 9140</name>
    <dbReference type="NCBI Taxonomy" id="1236970"/>
    <lineage>
        <taxon>Bacteria</taxon>
        <taxon>Bacillati</taxon>
        <taxon>Bacillota</taxon>
        <taxon>Bacilli</taxon>
        <taxon>Bacillales</taxon>
        <taxon>Bacillaceae</taxon>
        <taxon>Halalkalibacter</taxon>
    </lineage>
</organism>
<dbReference type="Pfam" id="PF00892">
    <property type="entry name" value="EamA"/>
    <property type="match status" value="1"/>
</dbReference>
<evidence type="ECO:0000256" key="1">
    <source>
        <dbReference type="ARBA" id="ARBA00004127"/>
    </source>
</evidence>
<dbReference type="STRING" id="1236970.JCM9140_863"/>
<feature type="transmembrane region" description="Helical" evidence="3">
    <location>
        <begin position="110"/>
        <end position="128"/>
    </location>
</feature>
<dbReference type="AlphaFoldDB" id="W4PYY8"/>
<evidence type="ECO:0000256" key="3">
    <source>
        <dbReference type="SAM" id="Phobius"/>
    </source>
</evidence>
<reference evidence="5" key="1">
    <citation type="journal article" date="2014" name="Genome Announc.">
        <title>Draft Genome Sequences of Three Alkaliphilic Bacillus Strains, Bacillus wakoensis JCM 9140T, Bacillus akibai JCM 9157T, and Bacillus hemicellulosilyticus JCM 9152T.</title>
        <authorList>
            <person name="Yuki M."/>
            <person name="Oshima K."/>
            <person name="Suda W."/>
            <person name="Oshida Y."/>
            <person name="Kitamura K."/>
            <person name="Iida T."/>
            <person name="Hattori M."/>
            <person name="Ohkuma M."/>
        </authorList>
    </citation>
    <scope>NUCLEOTIDE SEQUENCE [LARGE SCALE GENOMIC DNA]</scope>
    <source>
        <strain evidence="5">JCM 9140</strain>
    </source>
</reference>
<dbReference type="GO" id="GO:0016020">
    <property type="term" value="C:membrane"/>
    <property type="evidence" value="ECO:0007669"/>
    <property type="project" value="InterPro"/>
</dbReference>
<dbReference type="EMBL" id="BAUT01000005">
    <property type="protein sequence ID" value="GAE24900.1"/>
    <property type="molecule type" value="Genomic_DNA"/>
</dbReference>
<evidence type="ECO:0000313" key="6">
    <source>
        <dbReference type="Proteomes" id="UP000018890"/>
    </source>
</evidence>
<protein>
    <submittedName>
        <fullName evidence="5">Permease of the drug/metabolite transporter</fullName>
    </submittedName>
</protein>
<feature type="transmembrane region" description="Helical" evidence="3">
    <location>
        <begin position="84"/>
        <end position="104"/>
    </location>
</feature>
<feature type="transmembrane region" description="Helical" evidence="3">
    <location>
        <begin position="56"/>
        <end position="77"/>
    </location>
</feature>
<evidence type="ECO:0000259" key="4">
    <source>
        <dbReference type="Pfam" id="PF00892"/>
    </source>
</evidence>
<accession>W4PYY8</accession>
<dbReference type="InterPro" id="IPR000620">
    <property type="entry name" value="EamA_dom"/>
</dbReference>
<keyword evidence="3" id="KW-0472">Membrane</keyword>
<dbReference type="InterPro" id="IPR037185">
    <property type="entry name" value="EmrE-like"/>
</dbReference>
<dbReference type="Proteomes" id="UP000018890">
    <property type="component" value="Unassembled WGS sequence"/>
</dbReference>
<name>W4PYY8_9BACI</name>
<feature type="domain" description="EamA" evidence="4">
    <location>
        <begin position="2"/>
        <end position="127"/>
    </location>
</feature>
<evidence type="ECO:0000256" key="2">
    <source>
        <dbReference type="ARBA" id="ARBA00007362"/>
    </source>
</evidence>
<comment type="subcellular location">
    <subcellularLocation>
        <location evidence="1">Endomembrane system</location>
        <topology evidence="1">Multi-pass membrane protein</topology>
    </subcellularLocation>
</comment>
<dbReference type="SUPFAM" id="SSF103481">
    <property type="entry name" value="Multidrug resistance efflux transporter EmrE"/>
    <property type="match status" value="1"/>
</dbReference>
<evidence type="ECO:0000313" key="5">
    <source>
        <dbReference type="EMBL" id="GAE24900.1"/>
    </source>
</evidence>
<comment type="similarity">
    <text evidence="2">Belongs to the EamA transporter family.</text>
</comment>
<keyword evidence="6" id="KW-1185">Reference proteome</keyword>
<sequence length="143" mass="15679">MSVIAIVAYLLIGQNKVKVISHWIYSFIVFFFAAFSLTIVNAFLGVPMIGYGLHEWGIFWLLAIFPTIAHVIFNFLLNYVNTTTVSMSILGEPIGATILAAILLGERITSLQLIGGVIALMGVSFFLLHQRKGHQVSVHTDAG</sequence>
<gene>
    <name evidence="5" type="ORF">JCM9140_863</name>
</gene>
<keyword evidence="3" id="KW-0812">Transmembrane</keyword>
<keyword evidence="3" id="KW-1133">Transmembrane helix</keyword>
<comment type="caution">
    <text evidence="5">The sequence shown here is derived from an EMBL/GenBank/DDBJ whole genome shotgun (WGS) entry which is preliminary data.</text>
</comment>
<feature type="transmembrane region" description="Helical" evidence="3">
    <location>
        <begin position="23"/>
        <end position="44"/>
    </location>
</feature>